<feature type="chain" id="PRO_5044278860" description="non-specific serine/threonine protein kinase" evidence="20">
    <location>
        <begin position="21"/>
        <end position="1659"/>
    </location>
</feature>
<dbReference type="SUPFAM" id="SSF56112">
    <property type="entry name" value="Protein kinase-like (PK-like)"/>
    <property type="match status" value="2"/>
</dbReference>
<dbReference type="PROSITE" id="PS50948">
    <property type="entry name" value="PAN"/>
    <property type="match status" value="2"/>
</dbReference>
<dbReference type="Pfam" id="PF11883">
    <property type="entry name" value="DUF3403"/>
    <property type="match status" value="2"/>
</dbReference>
<keyword evidence="14" id="KW-1015">Disulfide bond</keyword>
<comment type="catalytic activity">
    <reaction evidence="17">
        <text>L-threonyl-[protein] + ATP = O-phospho-L-threonyl-[protein] + ADP + H(+)</text>
        <dbReference type="Rhea" id="RHEA:46608"/>
        <dbReference type="Rhea" id="RHEA-COMP:11060"/>
        <dbReference type="Rhea" id="RHEA-COMP:11605"/>
        <dbReference type="ChEBI" id="CHEBI:15378"/>
        <dbReference type="ChEBI" id="CHEBI:30013"/>
        <dbReference type="ChEBI" id="CHEBI:30616"/>
        <dbReference type="ChEBI" id="CHEBI:61977"/>
        <dbReference type="ChEBI" id="CHEBI:456216"/>
        <dbReference type="EC" id="2.7.11.1"/>
    </reaction>
</comment>
<feature type="transmembrane region" description="Helical" evidence="19">
    <location>
        <begin position="1270"/>
        <end position="1291"/>
    </location>
</feature>
<dbReference type="InterPro" id="IPR003609">
    <property type="entry name" value="Pan_app"/>
</dbReference>
<dbReference type="GeneID" id="18593897"/>
<dbReference type="PROSITE" id="PS50011">
    <property type="entry name" value="PROTEIN_KINASE_DOM"/>
    <property type="match status" value="2"/>
</dbReference>
<evidence type="ECO:0000256" key="13">
    <source>
        <dbReference type="ARBA" id="ARBA00023136"/>
    </source>
</evidence>
<evidence type="ECO:0000256" key="9">
    <source>
        <dbReference type="ARBA" id="ARBA00022741"/>
    </source>
</evidence>
<comment type="subcellular location">
    <subcellularLocation>
        <location evidence="1">Cell membrane</location>
        <topology evidence="1">Single-pass type I membrane protein</topology>
    </subcellularLocation>
</comment>
<keyword evidence="3" id="KW-1003">Cell membrane</keyword>
<dbReference type="Gene3D" id="3.50.4.10">
    <property type="entry name" value="Hepatocyte Growth Factor"/>
    <property type="match status" value="2"/>
</dbReference>
<evidence type="ECO:0000256" key="5">
    <source>
        <dbReference type="ARBA" id="ARBA00022553"/>
    </source>
</evidence>
<evidence type="ECO:0000256" key="16">
    <source>
        <dbReference type="ARBA" id="ARBA00023180"/>
    </source>
</evidence>
<dbReference type="CDD" id="cd00028">
    <property type="entry name" value="B_lectin"/>
    <property type="match status" value="2"/>
</dbReference>
<dbReference type="FunFam" id="1.10.510.10:FF:000060">
    <property type="entry name" value="G-type lectin S-receptor-like serine/threonine-protein kinase"/>
    <property type="match status" value="2"/>
</dbReference>
<keyword evidence="6" id="KW-0808">Transferase</keyword>
<dbReference type="PROSITE" id="PS50927">
    <property type="entry name" value="BULB_LECTIN"/>
    <property type="match status" value="2"/>
</dbReference>
<keyword evidence="9" id="KW-0547">Nucleotide-binding</keyword>
<evidence type="ECO:0000256" key="3">
    <source>
        <dbReference type="ARBA" id="ARBA00022475"/>
    </source>
</evidence>
<dbReference type="Gene3D" id="1.10.510.10">
    <property type="entry name" value="Transferase(Phosphotransferase) domain 1"/>
    <property type="match status" value="2"/>
</dbReference>
<keyword evidence="8 20" id="KW-0732">Signal</keyword>
<dbReference type="SUPFAM" id="SSF51110">
    <property type="entry name" value="alpha-D-mannose-specific plant lectins"/>
    <property type="match status" value="2"/>
</dbReference>
<dbReference type="InterPro" id="IPR000858">
    <property type="entry name" value="S_locus_glycoprot_dom"/>
</dbReference>
<evidence type="ECO:0000256" key="14">
    <source>
        <dbReference type="ARBA" id="ARBA00023157"/>
    </source>
</evidence>
<dbReference type="RefSeq" id="XP_017979715.1">
    <property type="nucleotide sequence ID" value="XM_018124226.1"/>
</dbReference>
<feature type="domain" description="Apple" evidence="23">
    <location>
        <begin position="1175"/>
        <end position="1256"/>
    </location>
</feature>
<dbReference type="FunFam" id="2.90.10.10:FF:000001">
    <property type="entry name" value="G-type lectin S-receptor-like serine/threonine-protein kinase"/>
    <property type="match status" value="2"/>
</dbReference>
<evidence type="ECO:0000256" key="20">
    <source>
        <dbReference type="SAM" id="SignalP"/>
    </source>
</evidence>
<evidence type="ECO:0000256" key="19">
    <source>
        <dbReference type="SAM" id="Phobius"/>
    </source>
</evidence>
<dbReference type="Pfam" id="PF00954">
    <property type="entry name" value="S_locus_glycop"/>
    <property type="match status" value="2"/>
</dbReference>
<evidence type="ECO:0000259" key="23">
    <source>
        <dbReference type="PROSITE" id="PS50948"/>
    </source>
</evidence>
<organism evidence="24 25">
    <name type="scientific">Theobroma cacao</name>
    <name type="common">Cacao</name>
    <name type="synonym">Cocoa</name>
    <dbReference type="NCBI Taxonomy" id="3641"/>
    <lineage>
        <taxon>Eukaryota</taxon>
        <taxon>Viridiplantae</taxon>
        <taxon>Streptophyta</taxon>
        <taxon>Embryophyta</taxon>
        <taxon>Tracheophyta</taxon>
        <taxon>Spermatophyta</taxon>
        <taxon>Magnoliopsida</taxon>
        <taxon>eudicotyledons</taxon>
        <taxon>Gunneridae</taxon>
        <taxon>Pentapetalae</taxon>
        <taxon>rosids</taxon>
        <taxon>malvids</taxon>
        <taxon>Malvales</taxon>
        <taxon>Malvaceae</taxon>
        <taxon>Byttnerioideae</taxon>
        <taxon>Theobroma</taxon>
    </lineage>
</organism>
<evidence type="ECO:0000256" key="2">
    <source>
        <dbReference type="ARBA" id="ARBA00012513"/>
    </source>
</evidence>
<name>A0AB32WL17_THECC</name>
<evidence type="ECO:0000259" key="22">
    <source>
        <dbReference type="PROSITE" id="PS50927"/>
    </source>
</evidence>
<dbReference type="EC" id="2.7.11.1" evidence="2"/>
<dbReference type="GO" id="GO:0004674">
    <property type="term" value="F:protein serine/threonine kinase activity"/>
    <property type="evidence" value="ECO:0007669"/>
    <property type="project" value="UniProtKB-KW"/>
</dbReference>
<evidence type="ECO:0000256" key="8">
    <source>
        <dbReference type="ARBA" id="ARBA00022729"/>
    </source>
</evidence>
<feature type="transmembrane region" description="Helical" evidence="19">
    <location>
        <begin position="432"/>
        <end position="453"/>
    </location>
</feature>
<keyword evidence="10" id="KW-0418">Kinase</keyword>
<dbReference type="PANTHER" id="PTHR27002:SF1101">
    <property type="entry name" value="RECEPTOR-LIKE SERINE_THREONINE-PROTEIN KINASE"/>
    <property type="match status" value="1"/>
</dbReference>
<dbReference type="FunFam" id="3.30.200.20:FF:000195">
    <property type="entry name" value="G-type lectin S-receptor-like serine/threonine-protein kinase"/>
    <property type="match status" value="2"/>
</dbReference>
<evidence type="ECO:0000313" key="24">
    <source>
        <dbReference type="Proteomes" id="UP000694886"/>
    </source>
</evidence>
<keyword evidence="4" id="KW-0723">Serine/threonine-protein kinase</keyword>
<dbReference type="Pfam" id="PF08276">
    <property type="entry name" value="PAN_2"/>
    <property type="match status" value="2"/>
</dbReference>
<sequence length="1659" mass="187277">MDIFSFSACFLSIFFTASNALNKISPSESLTDGMTLVSNDGSFALGFFNPGSSENRYLGIWYNNIPMQNVVWVANRITPINDTTGLLKIESTGRVVLLGQNQTTVWSINSTKAAQNPILQLLDSGNLVVRDGNDGNSENYLWQSFDHPTDTMLPGMKIGWDLRTGLNRRLAAWKNSDDPSPGDLTYGVELQGNPEMVIRKGSEKYYRSGLWNGDGFSGTPNLRSNPVFDYDFVWNEEEVYYIYYLKNKSVMSRFVLNQTESVRQRYTWNPETQTWKLFSIMPSDYCDRRGLCGANGNCDNSKLPACQCLKAFRPKSLEKWNSSDWSDGCVHNKPLNCQSGDGFLRIGRVKTPDTSLSWVNKTMNLKECRARCLQNCSCMAYTNADIRGGGSGCAMWFDDLIDIKQFQSFGQDLYIRVSASEAELKNTRKAKLAVIIATPIALFLGILVAIYYVRRRRRKLKDEVDERKENDQKNQGRTEDMDLAVFELGTIARATDSFSFNNKLGEGGFGPVYKGTLANGQEIAVKRLSKSSGQGLNEFKTEVKLIAKLQHRNLVRLLGCCIHGEEKMLVYEYMPNGSLDSFIFDQRRCKVLDWPKRFQIICGIARGLLYLHQDSRLRIIHRDLKASNVLLDSEMNPKISDFGMARTFGGDQTEANTNRVVGTYGYMAPEYAIDGLFSVKSDVFSFGILLLEIISGRKNRGFYHQNQSGNLIEHAWRLWKEGKPLNLADDFLAETGSLSQVLRCIHISLLCVQQHPEERPSMSSVVLMLGSENELPLPKQPGFLFHNSPFEAESSSGNHGSSSRNEISLSLLDARNVQSNGIYSYLPSKRLSDHTSMGMDILSFSACFLIIFSKASIALDKISPSESLTDGTTLVSSDGSFALGFFTPGSSKNRYLGIWYNNIPMQTVVWVANRINPINDTTGLLKIESSGRVVLLGQNQTTVWSINSTEAAQNPILQLLDSGNLVVRDGKDGDSENYLWQSFDYPTDTMLAGMKIGWDLRTGLNRRLSAWKNSDDPSPGDLTYGVELQGNPQMVLRKGSEKYYRSGLWNGNGFSGVPNLRSNPVFDYDFVWNKEEVYYIFYLKNKSVMSRFVLNQTEKVRQRYTWNPETQTWKLFSIMPSDYCDTPGLCGANGNCDNSKLPACQCLKAFRPKSLERWNSSDWSEGCIHNKPLNCQRGDGFIRIERVKTPDTSHSWVNKSMNLKECRARCLQNCSCMAYTNLDIRGGGSGCAMWFDDLIDIKQFQSFGQDLYIRVSASEAELKNKSEAKLAMIIATPIAVFLGLLVVIYYIRRRRRKLEDEVEERIENDQKNQGRSEDMDLAVFELGTIARATDSFSFHNKLGEGGFGPVYKGTLANGQEIAVKRLSKSSGQGLNEFKTEVKLIAKLQHRNLVRLLGCCIHGEEKMLVYEYMPNRSLDSFIFDQRRCKVLDWPKRFQIICGIARGLLYLHQDSRLRIIHRDLKASNVLLDSEMNPKISDFGMARTFGGDQTEANTNRVVGTYGYMAPEYAIDGLFSVKSDVFSFGILLLEIISGRKNRGFYHKNQSGNLIEHNFILLQAWRLWKEGRPLDLVDEFLAETGSLSQVLRCIHISLFCVQQHPKERPSMSSVVLMLGSENELPLPKQPGFWFHKSPFEADSTSGNYKSSSRNEISLSMLEAR</sequence>
<dbReference type="Gene3D" id="2.90.10.10">
    <property type="entry name" value="Bulb-type lectin domain"/>
    <property type="match status" value="2"/>
</dbReference>
<feature type="domain" description="Protein kinase" evidence="21">
    <location>
        <begin position="1336"/>
        <end position="1627"/>
    </location>
</feature>
<protein>
    <recommendedName>
        <fullName evidence="2">non-specific serine/threonine protein kinase</fullName>
        <ecNumber evidence="2">2.7.11.1</ecNumber>
    </recommendedName>
</protein>
<dbReference type="Pfam" id="PF07714">
    <property type="entry name" value="PK_Tyr_Ser-Thr"/>
    <property type="match status" value="2"/>
</dbReference>
<evidence type="ECO:0000256" key="4">
    <source>
        <dbReference type="ARBA" id="ARBA00022527"/>
    </source>
</evidence>
<dbReference type="SMART" id="SM00108">
    <property type="entry name" value="B_lectin"/>
    <property type="match status" value="2"/>
</dbReference>
<dbReference type="CDD" id="cd01098">
    <property type="entry name" value="PAN_AP_plant"/>
    <property type="match status" value="2"/>
</dbReference>
<keyword evidence="11" id="KW-0067">ATP-binding</keyword>
<evidence type="ECO:0000256" key="10">
    <source>
        <dbReference type="ARBA" id="ARBA00022777"/>
    </source>
</evidence>
<comment type="catalytic activity">
    <reaction evidence="18">
        <text>L-seryl-[protein] + ATP = O-phospho-L-seryl-[protein] + ADP + H(+)</text>
        <dbReference type="Rhea" id="RHEA:17989"/>
        <dbReference type="Rhea" id="RHEA-COMP:9863"/>
        <dbReference type="Rhea" id="RHEA-COMP:11604"/>
        <dbReference type="ChEBI" id="CHEBI:15378"/>
        <dbReference type="ChEBI" id="CHEBI:29999"/>
        <dbReference type="ChEBI" id="CHEBI:30616"/>
        <dbReference type="ChEBI" id="CHEBI:83421"/>
        <dbReference type="ChEBI" id="CHEBI:456216"/>
        <dbReference type="EC" id="2.7.11.1"/>
    </reaction>
</comment>
<feature type="domain" description="Apple" evidence="23">
    <location>
        <begin position="337"/>
        <end position="418"/>
    </location>
</feature>
<evidence type="ECO:0000313" key="25">
    <source>
        <dbReference type="RefSeq" id="XP_017979715.1"/>
    </source>
</evidence>
<reference evidence="25" key="2">
    <citation type="submission" date="2025-08" db="UniProtKB">
        <authorList>
            <consortium name="RefSeq"/>
        </authorList>
    </citation>
    <scope>IDENTIFICATION</scope>
</reference>
<keyword evidence="12 19" id="KW-1133">Transmembrane helix</keyword>
<dbReference type="GO" id="GO:0048544">
    <property type="term" value="P:recognition of pollen"/>
    <property type="evidence" value="ECO:0007669"/>
    <property type="project" value="InterPro"/>
</dbReference>
<keyword evidence="13 19" id="KW-0472">Membrane</keyword>
<dbReference type="InterPro" id="IPR000719">
    <property type="entry name" value="Prot_kinase_dom"/>
</dbReference>
<evidence type="ECO:0000256" key="11">
    <source>
        <dbReference type="ARBA" id="ARBA00022840"/>
    </source>
</evidence>
<dbReference type="FunFam" id="3.50.4.10:FF:000002">
    <property type="entry name" value="G-type lectin S-receptor-like serine/threonine-protein kinase"/>
    <property type="match status" value="2"/>
</dbReference>
<feature type="domain" description="Bulb-type lectin" evidence="22">
    <location>
        <begin position="21"/>
        <end position="142"/>
    </location>
</feature>
<dbReference type="InterPro" id="IPR008271">
    <property type="entry name" value="Ser/Thr_kinase_AS"/>
</dbReference>
<dbReference type="GO" id="GO:0005524">
    <property type="term" value="F:ATP binding"/>
    <property type="evidence" value="ECO:0007669"/>
    <property type="project" value="UniProtKB-KW"/>
</dbReference>
<dbReference type="InterPro" id="IPR001480">
    <property type="entry name" value="Bulb-type_lectin_dom"/>
</dbReference>
<dbReference type="CDD" id="cd14066">
    <property type="entry name" value="STKc_IRAK"/>
    <property type="match status" value="2"/>
</dbReference>
<keyword evidence="15" id="KW-0675">Receptor</keyword>
<gene>
    <name evidence="25" type="primary">LOC18593897</name>
</gene>
<keyword evidence="16" id="KW-0325">Glycoprotein</keyword>
<dbReference type="InterPro" id="IPR001245">
    <property type="entry name" value="Ser-Thr/Tyr_kinase_cat_dom"/>
</dbReference>
<dbReference type="SMART" id="SM00220">
    <property type="entry name" value="S_TKc"/>
    <property type="match status" value="2"/>
</dbReference>
<dbReference type="Pfam" id="PF01453">
    <property type="entry name" value="B_lectin"/>
    <property type="match status" value="2"/>
</dbReference>
<dbReference type="InterPro" id="IPR021820">
    <property type="entry name" value="S-locus_recpt_kinase_C"/>
</dbReference>
<evidence type="ECO:0000256" key="7">
    <source>
        <dbReference type="ARBA" id="ARBA00022692"/>
    </source>
</evidence>
<feature type="domain" description="Bulb-type lectin" evidence="22">
    <location>
        <begin position="859"/>
        <end position="980"/>
    </location>
</feature>
<keyword evidence="7 19" id="KW-0812">Transmembrane</keyword>
<dbReference type="InterPro" id="IPR011009">
    <property type="entry name" value="Kinase-like_dom_sf"/>
</dbReference>
<dbReference type="Proteomes" id="UP000694886">
    <property type="component" value="Chromosome 7"/>
</dbReference>
<feature type="signal peptide" evidence="20">
    <location>
        <begin position="1"/>
        <end position="20"/>
    </location>
</feature>
<dbReference type="PANTHER" id="PTHR27002">
    <property type="entry name" value="RECEPTOR-LIKE SERINE/THREONINE-PROTEIN KINASE SD1-8"/>
    <property type="match status" value="1"/>
</dbReference>
<evidence type="ECO:0000256" key="12">
    <source>
        <dbReference type="ARBA" id="ARBA00022989"/>
    </source>
</evidence>
<dbReference type="FunFam" id="2.90.10.30:FF:000003">
    <property type="entry name" value="Os04g0303100 protein"/>
    <property type="match status" value="2"/>
</dbReference>
<evidence type="ECO:0000256" key="17">
    <source>
        <dbReference type="ARBA" id="ARBA00047899"/>
    </source>
</evidence>
<proteinExistence type="predicted"/>
<dbReference type="SMART" id="SM00473">
    <property type="entry name" value="PAN_AP"/>
    <property type="match status" value="2"/>
</dbReference>
<evidence type="ECO:0000256" key="6">
    <source>
        <dbReference type="ARBA" id="ARBA00022679"/>
    </source>
</evidence>
<accession>A0AB32WL17</accession>
<dbReference type="Gramene" id="Tc07v2_t006690.1">
    <property type="protein sequence ID" value="Tc07v2_p006690.1"/>
    <property type="gene ID" value="Tc07v2_g006690"/>
</dbReference>
<dbReference type="GO" id="GO:0005886">
    <property type="term" value="C:plasma membrane"/>
    <property type="evidence" value="ECO:0007669"/>
    <property type="project" value="UniProtKB-SubCell"/>
</dbReference>
<keyword evidence="5" id="KW-0597">Phosphoprotein</keyword>
<evidence type="ECO:0000256" key="15">
    <source>
        <dbReference type="ARBA" id="ARBA00023170"/>
    </source>
</evidence>
<feature type="domain" description="Protein kinase" evidence="21">
    <location>
        <begin position="498"/>
        <end position="783"/>
    </location>
</feature>
<evidence type="ECO:0000256" key="1">
    <source>
        <dbReference type="ARBA" id="ARBA00004251"/>
    </source>
</evidence>
<dbReference type="KEGG" id="tcc:18593897"/>
<evidence type="ECO:0000256" key="18">
    <source>
        <dbReference type="ARBA" id="ARBA00048679"/>
    </source>
</evidence>
<dbReference type="InterPro" id="IPR036426">
    <property type="entry name" value="Bulb-type_lectin_dom_sf"/>
</dbReference>
<reference evidence="24" key="1">
    <citation type="journal article" date="1997" name="Nucleic Acids Res.">
        <title>tRNAscan-SE: a program for improved detection of transfer RNA genes in genomic sequence.</title>
        <authorList>
            <person name="Lowe T.M."/>
            <person name="Eddy S.R."/>
        </authorList>
    </citation>
    <scope>NUCLEOTIDE SEQUENCE [LARGE SCALE GENOMIC DNA]</scope>
    <source>
        <strain evidence="24">r\B97-61/B2</strain>
    </source>
</reference>
<evidence type="ECO:0000259" key="21">
    <source>
        <dbReference type="PROSITE" id="PS50011"/>
    </source>
</evidence>
<dbReference type="Gene3D" id="3.30.200.20">
    <property type="entry name" value="Phosphorylase Kinase, domain 1"/>
    <property type="match status" value="2"/>
</dbReference>
<dbReference type="PROSITE" id="PS00108">
    <property type="entry name" value="PROTEIN_KINASE_ST"/>
    <property type="match status" value="2"/>
</dbReference>